<evidence type="ECO:0000256" key="2">
    <source>
        <dbReference type="ARBA" id="ARBA00012646"/>
    </source>
</evidence>
<reference evidence="9" key="1">
    <citation type="submission" date="2022-11" db="EMBL/GenBank/DDBJ databases">
        <title>Centuries of genome instability and evolution in soft-shell clam transmissible cancer (bioRxiv).</title>
        <authorList>
            <person name="Hart S.F.M."/>
            <person name="Yonemitsu M.A."/>
            <person name="Giersch R.M."/>
            <person name="Beal B.F."/>
            <person name="Arriagada G."/>
            <person name="Davis B.W."/>
            <person name="Ostrander E.A."/>
            <person name="Goff S.P."/>
            <person name="Metzger M.J."/>
        </authorList>
    </citation>
    <scope>NUCLEOTIDE SEQUENCE</scope>
    <source>
        <strain evidence="9">MELC-2E11</strain>
        <tissue evidence="9">Siphon/mantle</tissue>
    </source>
</reference>
<protein>
    <recommendedName>
        <fullName evidence="3 6">Tartrate-resistant acid phosphatase type 5</fullName>
        <ecNumber evidence="2 6">3.1.3.2</ecNumber>
    </recommendedName>
</protein>
<dbReference type="Pfam" id="PF00149">
    <property type="entry name" value="Metallophos"/>
    <property type="match status" value="1"/>
</dbReference>
<evidence type="ECO:0000256" key="7">
    <source>
        <dbReference type="SAM" id="SignalP"/>
    </source>
</evidence>
<organism evidence="9 10">
    <name type="scientific">Mya arenaria</name>
    <name type="common">Soft-shell clam</name>
    <dbReference type="NCBI Taxonomy" id="6604"/>
    <lineage>
        <taxon>Eukaryota</taxon>
        <taxon>Metazoa</taxon>
        <taxon>Spiralia</taxon>
        <taxon>Lophotrochozoa</taxon>
        <taxon>Mollusca</taxon>
        <taxon>Bivalvia</taxon>
        <taxon>Autobranchia</taxon>
        <taxon>Heteroconchia</taxon>
        <taxon>Euheterodonta</taxon>
        <taxon>Imparidentia</taxon>
        <taxon>Neoheterodontei</taxon>
        <taxon>Myida</taxon>
        <taxon>Myoidea</taxon>
        <taxon>Myidae</taxon>
        <taxon>Mya</taxon>
    </lineage>
</organism>
<keyword evidence="6" id="KW-0408">Iron</keyword>
<dbReference type="PANTHER" id="PTHR10161:SF14">
    <property type="entry name" value="TARTRATE-RESISTANT ACID PHOSPHATASE TYPE 5"/>
    <property type="match status" value="1"/>
</dbReference>
<evidence type="ECO:0000256" key="4">
    <source>
        <dbReference type="ARBA" id="ARBA00022729"/>
    </source>
</evidence>
<dbReference type="EC" id="3.1.3.2" evidence="2 6"/>
<dbReference type="EMBL" id="CP111024">
    <property type="protein sequence ID" value="WAR24305.1"/>
    <property type="molecule type" value="Genomic_DNA"/>
</dbReference>
<keyword evidence="10" id="KW-1185">Reference proteome</keyword>
<dbReference type="PIRSF" id="PIRSF000898">
    <property type="entry name" value="Acid_Ptase_5"/>
    <property type="match status" value="1"/>
</dbReference>
<accession>A0ABY7FQ22</accession>
<feature type="chain" id="PRO_5045347230" description="Tartrate-resistant acid phosphatase type 5" evidence="7">
    <location>
        <begin position="18"/>
        <end position="341"/>
    </location>
</feature>
<dbReference type="InterPro" id="IPR029052">
    <property type="entry name" value="Metallo-depent_PP-like"/>
</dbReference>
<evidence type="ECO:0000256" key="5">
    <source>
        <dbReference type="ARBA" id="ARBA00022801"/>
    </source>
</evidence>
<keyword evidence="5 6" id="KW-0378">Hydrolase</keyword>
<evidence type="ECO:0000259" key="8">
    <source>
        <dbReference type="Pfam" id="PF00149"/>
    </source>
</evidence>
<dbReference type="InterPro" id="IPR004843">
    <property type="entry name" value="Calcineurin-like_PHP"/>
</dbReference>
<evidence type="ECO:0000313" key="9">
    <source>
        <dbReference type="EMBL" id="WAR24305.1"/>
    </source>
</evidence>
<proteinExistence type="predicted"/>
<dbReference type="InterPro" id="IPR051558">
    <property type="entry name" value="Metallophosphoesterase_PAP"/>
</dbReference>
<dbReference type="Gene3D" id="3.60.21.10">
    <property type="match status" value="1"/>
</dbReference>
<dbReference type="PANTHER" id="PTHR10161">
    <property type="entry name" value="TARTRATE-RESISTANT ACID PHOSPHATASE TYPE 5"/>
    <property type="match status" value="1"/>
</dbReference>
<evidence type="ECO:0000256" key="3">
    <source>
        <dbReference type="ARBA" id="ARBA00015822"/>
    </source>
</evidence>
<feature type="domain" description="Calcineurin-like phosphoesterase" evidence="8">
    <location>
        <begin position="21"/>
        <end position="258"/>
    </location>
</feature>
<feature type="signal peptide" evidence="7">
    <location>
        <begin position="1"/>
        <end position="17"/>
    </location>
</feature>
<name>A0ABY7FQ22_MYAAR</name>
<dbReference type="Proteomes" id="UP001164746">
    <property type="component" value="Chromosome 13"/>
</dbReference>
<dbReference type="CDD" id="cd07378">
    <property type="entry name" value="MPP_ACP5"/>
    <property type="match status" value="1"/>
</dbReference>
<keyword evidence="4 7" id="KW-0732">Signal</keyword>
<gene>
    <name evidence="9" type="ORF">MAR_037974</name>
</gene>
<dbReference type="SUPFAM" id="SSF56300">
    <property type="entry name" value="Metallo-dependent phosphatases"/>
    <property type="match status" value="1"/>
</dbReference>
<dbReference type="InterPro" id="IPR024927">
    <property type="entry name" value="Acid_PPase"/>
</dbReference>
<sequence>MVDRLVIILFLLHGASCLDSLRFLAVGDWGGLPTFPYETPVELAVAKQMADVTNTYHTSFNLALGDNFYFDGVKDVDDKRFKETFEHVFHYESLMNPWYLVAGNHDHNGNVSAQIAYSNRSERWNVQPGYQSLYFAHSENSTYKQNFPDYYYALSFKIPGGGVVDIVMIDTVLLCGNTDDDVVGDQPHGPSNAKVSDDQWSWIDLQLQSSKADFLLVAGHFPVYSIAEHGPTDCLIDRLKPMLYKYGVTAYLSGHDHNLQHINSQENGKTVDYFVTGAGNFVDASEAHKSDIPSGTLKYHWAEIKELGGFSYLEVTPNNMTMTFVNGRRTPLYTYTLFPRK</sequence>
<evidence type="ECO:0000256" key="1">
    <source>
        <dbReference type="ARBA" id="ARBA00000032"/>
    </source>
</evidence>
<comment type="catalytic activity">
    <reaction evidence="1 6">
        <text>a phosphate monoester + H2O = an alcohol + phosphate</text>
        <dbReference type="Rhea" id="RHEA:15017"/>
        <dbReference type="ChEBI" id="CHEBI:15377"/>
        <dbReference type="ChEBI" id="CHEBI:30879"/>
        <dbReference type="ChEBI" id="CHEBI:43474"/>
        <dbReference type="ChEBI" id="CHEBI:67140"/>
        <dbReference type="EC" id="3.1.3.2"/>
    </reaction>
</comment>
<evidence type="ECO:0000313" key="10">
    <source>
        <dbReference type="Proteomes" id="UP001164746"/>
    </source>
</evidence>
<evidence type="ECO:0000256" key="6">
    <source>
        <dbReference type="PIRNR" id="PIRNR000898"/>
    </source>
</evidence>